<evidence type="ECO:0000313" key="2">
    <source>
        <dbReference type="EMBL" id="GID76188.1"/>
    </source>
</evidence>
<gene>
    <name evidence="2" type="ORF">Ade02nite_48290</name>
</gene>
<feature type="compositionally biased region" description="Basic and acidic residues" evidence="1">
    <location>
        <begin position="29"/>
        <end position="41"/>
    </location>
</feature>
<sequence length="81" mass="8882">MPDKDKFGNHTHDRNPIRARPIPRPRPHRPPELRAGRRVERMGSAALGVAGAAGSAGGQERRSGRRRAQGVWGSGVRKLSR</sequence>
<organism evidence="2 3">
    <name type="scientific">Paractinoplanes deccanensis</name>
    <dbReference type="NCBI Taxonomy" id="113561"/>
    <lineage>
        <taxon>Bacteria</taxon>
        <taxon>Bacillati</taxon>
        <taxon>Actinomycetota</taxon>
        <taxon>Actinomycetes</taxon>
        <taxon>Micromonosporales</taxon>
        <taxon>Micromonosporaceae</taxon>
        <taxon>Paractinoplanes</taxon>
    </lineage>
</organism>
<dbReference type="Proteomes" id="UP000609879">
    <property type="component" value="Unassembled WGS sequence"/>
</dbReference>
<evidence type="ECO:0000313" key="3">
    <source>
        <dbReference type="Proteomes" id="UP000609879"/>
    </source>
</evidence>
<comment type="caution">
    <text evidence="2">The sequence shown here is derived from an EMBL/GenBank/DDBJ whole genome shotgun (WGS) entry which is preliminary data.</text>
</comment>
<dbReference type="EMBL" id="BOMI01000094">
    <property type="protein sequence ID" value="GID76188.1"/>
    <property type="molecule type" value="Genomic_DNA"/>
</dbReference>
<evidence type="ECO:0000256" key="1">
    <source>
        <dbReference type="SAM" id="MobiDB-lite"/>
    </source>
</evidence>
<feature type="compositionally biased region" description="Basic and acidic residues" evidence="1">
    <location>
        <begin position="1"/>
        <end position="16"/>
    </location>
</feature>
<feature type="compositionally biased region" description="Low complexity" evidence="1">
    <location>
        <begin position="43"/>
        <end position="53"/>
    </location>
</feature>
<keyword evidence="3" id="KW-1185">Reference proteome</keyword>
<name>A0ABQ3Y883_9ACTN</name>
<protein>
    <submittedName>
        <fullName evidence="2">Uncharacterized protein</fullName>
    </submittedName>
</protein>
<feature type="region of interest" description="Disordered" evidence="1">
    <location>
        <begin position="1"/>
        <end position="81"/>
    </location>
</feature>
<accession>A0ABQ3Y883</accession>
<reference evidence="2 3" key="1">
    <citation type="submission" date="2021-01" db="EMBL/GenBank/DDBJ databases">
        <title>Whole genome shotgun sequence of Actinoplanes deccanensis NBRC 13994.</title>
        <authorList>
            <person name="Komaki H."/>
            <person name="Tamura T."/>
        </authorList>
    </citation>
    <scope>NUCLEOTIDE SEQUENCE [LARGE SCALE GENOMIC DNA]</scope>
    <source>
        <strain evidence="2 3">NBRC 13994</strain>
    </source>
</reference>
<proteinExistence type="predicted"/>